<proteinExistence type="predicted"/>
<gene>
    <name evidence="1" type="ORF">L6164_006684</name>
</gene>
<dbReference type="EMBL" id="CM039428">
    <property type="protein sequence ID" value="KAI4352434.1"/>
    <property type="molecule type" value="Genomic_DNA"/>
</dbReference>
<accession>A0ACB9PWQ5</accession>
<comment type="caution">
    <text evidence="1">The sequence shown here is derived from an EMBL/GenBank/DDBJ whole genome shotgun (WGS) entry which is preliminary data.</text>
</comment>
<reference evidence="1 2" key="1">
    <citation type="journal article" date="2022" name="DNA Res.">
        <title>Chromosomal-level genome assembly of the orchid tree Bauhinia variegata (Leguminosae; Cercidoideae) supports the allotetraploid origin hypothesis of Bauhinia.</title>
        <authorList>
            <person name="Zhong Y."/>
            <person name="Chen Y."/>
            <person name="Zheng D."/>
            <person name="Pang J."/>
            <person name="Liu Y."/>
            <person name="Luo S."/>
            <person name="Meng S."/>
            <person name="Qian L."/>
            <person name="Wei D."/>
            <person name="Dai S."/>
            <person name="Zhou R."/>
        </authorList>
    </citation>
    <scope>NUCLEOTIDE SEQUENCE [LARGE SCALE GENOMIC DNA]</scope>
    <source>
        <strain evidence="1">BV-YZ2020</strain>
    </source>
</reference>
<name>A0ACB9PWQ5_BAUVA</name>
<evidence type="ECO:0000313" key="2">
    <source>
        <dbReference type="Proteomes" id="UP000828941"/>
    </source>
</evidence>
<organism evidence="1 2">
    <name type="scientific">Bauhinia variegata</name>
    <name type="common">Purple orchid tree</name>
    <name type="synonym">Phanera variegata</name>
    <dbReference type="NCBI Taxonomy" id="167791"/>
    <lineage>
        <taxon>Eukaryota</taxon>
        <taxon>Viridiplantae</taxon>
        <taxon>Streptophyta</taxon>
        <taxon>Embryophyta</taxon>
        <taxon>Tracheophyta</taxon>
        <taxon>Spermatophyta</taxon>
        <taxon>Magnoliopsida</taxon>
        <taxon>eudicotyledons</taxon>
        <taxon>Gunneridae</taxon>
        <taxon>Pentapetalae</taxon>
        <taxon>rosids</taxon>
        <taxon>fabids</taxon>
        <taxon>Fabales</taxon>
        <taxon>Fabaceae</taxon>
        <taxon>Cercidoideae</taxon>
        <taxon>Cercideae</taxon>
        <taxon>Bauhiniinae</taxon>
        <taxon>Bauhinia</taxon>
    </lineage>
</organism>
<protein>
    <submittedName>
        <fullName evidence="1">Uncharacterized protein</fullName>
    </submittedName>
</protein>
<keyword evidence="2" id="KW-1185">Reference proteome</keyword>
<evidence type="ECO:0000313" key="1">
    <source>
        <dbReference type="EMBL" id="KAI4352434.1"/>
    </source>
</evidence>
<dbReference type="Proteomes" id="UP000828941">
    <property type="component" value="Chromosome 3"/>
</dbReference>
<sequence length="89" mass="9630">MNDVVWGLEFTMQLQESMEGTVLGGSTKDMKKALLTNTVIVDVESDVLFTSTDESSTMSQASKMTTTSSKSQPLTAGMVFSELQDPTAR</sequence>